<dbReference type="InterPro" id="IPR001129">
    <property type="entry name" value="Membr-assoc_MAPEG"/>
</dbReference>
<dbReference type="KEGG" id="mya:MORIYA_0536"/>
<organism evidence="6 7">
    <name type="scientific">Moritella yayanosii</name>
    <dbReference type="NCBI Taxonomy" id="69539"/>
    <lineage>
        <taxon>Bacteria</taxon>
        <taxon>Pseudomonadati</taxon>
        <taxon>Pseudomonadota</taxon>
        <taxon>Gammaproteobacteria</taxon>
        <taxon>Alteromonadales</taxon>
        <taxon>Moritellaceae</taxon>
        <taxon>Moritella</taxon>
    </lineage>
</organism>
<evidence type="ECO:0008006" key="8">
    <source>
        <dbReference type="Google" id="ProtNLM"/>
    </source>
</evidence>
<dbReference type="EMBL" id="LS483250">
    <property type="protein sequence ID" value="SQD77014.1"/>
    <property type="molecule type" value="Genomic_DNA"/>
</dbReference>
<feature type="transmembrane region" description="Helical" evidence="5">
    <location>
        <begin position="105"/>
        <end position="123"/>
    </location>
</feature>
<dbReference type="OrthoDB" id="513661at2"/>
<keyword evidence="4 5" id="KW-0472">Membrane</keyword>
<evidence type="ECO:0000256" key="2">
    <source>
        <dbReference type="ARBA" id="ARBA00022692"/>
    </source>
</evidence>
<comment type="subcellular location">
    <subcellularLocation>
        <location evidence="1">Membrane</location>
    </subcellularLocation>
</comment>
<keyword evidence="2 5" id="KW-0812">Transmembrane</keyword>
<protein>
    <recommendedName>
        <fullName evidence="8">MAPEG family protein</fullName>
    </recommendedName>
</protein>
<sequence length="125" mass="13798">MTIAYWCVLAAAIIPYIWAITAKASKPGFNNNKPRIFLNDLEGWGQRANWAQANSFEAFPAFAAAIIIGSVVSNVEQNTLDALALLFVTCRLLHGIFYITDKATLRSIVWFIGISSWVSIFVLSA</sequence>
<dbReference type="SUPFAM" id="SSF161084">
    <property type="entry name" value="MAPEG domain-like"/>
    <property type="match status" value="1"/>
</dbReference>
<evidence type="ECO:0000313" key="6">
    <source>
        <dbReference type="EMBL" id="SQD77014.1"/>
    </source>
</evidence>
<name>A0A330LJ46_9GAMM</name>
<feature type="transmembrane region" description="Helical" evidence="5">
    <location>
        <begin position="82"/>
        <end position="99"/>
    </location>
</feature>
<evidence type="ECO:0000256" key="3">
    <source>
        <dbReference type="ARBA" id="ARBA00022989"/>
    </source>
</evidence>
<evidence type="ECO:0000313" key="7">
    <source>
        <dbReference type="Proteomes" id="UP000250163"/>
    </source>
</evidence>
<dbReference type="RefSeq" id="WP_112712447.1">
    <property type="nucleotide sequence ID" value="NZ_LS483250.1"/>
</dbReference>
<dbReference type="Proteomes" id="UP000250163">
    <property type="component" value="Chromosome MORIYA"/>
</dbReference>
<dbReference type="PANTHER" id="PTHR35371">
    <property type="entry name" value="INNER MEMBRANE PROTEIN"/>
    <property type="match status" value="1"/>
</dbReference>
<dbReference type="PANTHER" id="PTHR35371:SF1">
    <property type="entry name" value="BLR7753 PROTEIN"/>
    <property type="match status" value="1"/>
</dbReference>
<evidence type="ECO:0000256" key="5">
    <source>
        <dbReference type="SAM" id="Phobius"/>
    </source>
</evidence>
<dbReference type="GO" id="GO:0016020">
    <property type="term" value="C:membrane"/>
    <property type="evidence" value="ECO:0007669"/>
    <property type="project" value="UniProtKB-SubCell"/>
</dbReference>
<reference evidence="7" key="1">
    <citation type="submission" date="2018-05" db="EMBL/GenBank/DDBJ databases">
        <authorList>
            <person name="Cea G.-C."/>
            <person name="William W."/>
        </authorList>
    </citation>
    <scope>NUCLEOTIDE SEQUENCE [LARGE SCALE GENOMIC DNA]</scope>
    <source>
        <strain evidence="7">DB21MT 5</strain>
    </source>
</reference>
<feature type="transmembrane region" description="Helical" evidence="5">
    <location>
        <begin position="58"/>
        <end position="75"/>
    </location>
</feature>
<keyword evidence="7" id="KW-1185">Reference proteome</keyword>
<dbReference type="InterPro" id="IPR023352">
    <property type="entry name" value="MAPEG-like_dom_sf"/>
</dbReference>
<evidence type="ECO:0000256" key="1">
    <source>
        <dbReference type="ARBA" id="ARBA00004370"/>
    </source>
</evidence>
<dbReference type="AlphaFoldDB" id="A0A330LJ46"/>
<dbReference type="Pfam" id="PF01124">
    <property type="entry name" value="MAPEG"/>
    <property type="match status" value="1"/>
</dbReference>
<gene>
    <name evidence="6" type="ORF">MORIYA_0536</name>
</gene>
<proteinExistence type="predicted"/>
<evidence type="ECO:0000256" key="4">
    <source>
        <dbReference type="ARBA" id="ARBA00023136"/>
    </source>
</evidence>
<dbReference type="Gene3D" id="1.20.120.550">
    <property type="entry name" value="Membrane associated eicosanoid/glutathione metabolism-like domain"/>
    <property type="match status" value="1"/>
</dbReference>
<accession>A0A330LJ46</accession>
<keyword evidence="3 5" id="KW-1133">Transmembrane helix</keyword>